<evidence type="ECO:0000256" key="5">
    <source>
        <dbReference type="ARBA" id="ARBA00022801"/>
    </source>
</evidence>
<evidence type="ECO:0000256" key="4">
    <source>
        <dbReference type="ARBA" id="ARBA00022786"/>
    </source>
</evidence>
<gene>
    <name evidence="14" type="primary">Mo05599</name>
    <name evidence="14" type="ORF">E5Q_05599</name>
</gene>
<dbReference type="PROSITE" id="PS52048">
    <property type="entry name" value="UCH_DOMAIN"/>
    <property type="match status" value="1"/>
</dbReference>
<evidence type="ECO:0000256" key="9">
    <source>
        <dbReference type="PIRSR" id="PIRSR038120-2"/>
    </source>
</evidence>
<proteinExistence type="inferred from homology"/>
<dbReference type="CDD" id="cd09617">
    <property type="entry name" value="Peptidase_C12_UCH37_BAP1"/>
    <property type="match status" value="1"/>
</dbReference>
<evidence type="ECO:0000256" key="11">
    <source>
        <dbReference type="RuleBase" id="RU361215"/>
    </source>
</evidence>
<dbReference type="Gene3D" id="3.40.532.10">
    <property type="entry name" value="Peptidase C12, ubiquitin carboxyl-terminal hydrolase"/>
    <property type="match status" value="1"/>
</dbReference>
<evidence type="ECO:0000256" key="1">
    <source>
        <dbReference type="ARBA" id="ARBA00000707"/>
    </source>
</evidence>
<dbReference type="OMA" id="YIQYEIQ"/>
<dbReference type="InterPro" id="IPR001578">
    <property type="entry name" value="Peptidase_C12_UCH"/>
</dbReference>
<dbReference type="STRING" id="764103.G7E7V1"/>
<feature type="site" description="Important for enzyme activity" evidence="9 10">
    <location>
        <position position="174"/>
    </location>
</feature>
<dbReference type="GO" id="GO:0005737">
    <property type="term" value="C:cytoplasm"/>
    <property type="evidence" value="ECO:0007669"/>
    <property type="project" value="TreeGrafter"/>
</dbReference>
<feature type="active site" description="Nucleophile" evidence="8 10">
    <location>
        <position position="84"/>
    </location>
</feature>
<reference evidence="14 15" key="2">
    <citation type="journal article" date="2012" name="Open Biol.">
        <title>Characteristics of nucleosomes and linker DNA regions on the genome of the basidiomycete Mixia osmundae revealed by mono- and dinucleosome mapping.</title>
        <authorList>
            <person name="Nishida H."/>
            <person name="Kondo S."/>
            <person name="Matsumoto T."/>
            <person name="Suzuki Y."/>
            <person name="Yoshikawa H."/>
            <person name="Taylor T.D."/>
            <person name="Sugiyama J."/>
        </authorList>
    </citation>
    <scope>NUCLEOTIDE SEQUENCE [LARGE SCALE GENOMIC DNA]</scope>
    <source>
        <strain evidence="15">CBS 9802 / IAM 14324 / JCM 22182 / KY 12970</strain>
    </source>
</reference>
<dbReference type="PROSITE" id="PS52049">
    <property type="entry name" value="ULD"/>
    <property type="match status" value="1"/>
</dbReference>
<dbReference type="RefSeq" id="XP_014567075.1">
    <property type="nucleotide sequence ID" value="XM_014711589.1"/>
</dbReference>
<evidence type="ECO:0000256" key="3">
    <source>
        <dbReference type="ARBA" id="ARBA00022670"/>
    </source>
</evidence>
<dbReference type="HOGENOM" id="CLU_018316_1_0_1"/>
<dbReference type="SUPFAM" id="SSF54001">
    <property type="entry name" value="Cysteine proteinases"/>
    <property type="match status" value="1"/>
</dbReference>
<protein>
    <recommendedName>
        <fullName evidence="7 11">Ubiquitin carboxyl-terminal hydrolase</fullName>
        <ecNumber evidence="7 11">3.4.19.12</ecNumber>
    </recommendedName>
</protein>
<evidence type="ECO:0000256" key="12">
    <source>
        <dbReference type="SAM" id="Coils"/>
    </source>
</evidence>
<feature type="active site" description="Proton donor" evidence="8 10">
    <location>
        <position position="159"/>
    </location>
</feature>
<keyword evidence="3 7" id="KW-0645">Protease</keyword>
<keyword evidence="5 7" id="KW-0378">Hydrolase</keyword>
<dbReference type="PANTHER" id="PTHR10589:SF16">
    <property type="entry name" value="UBIQUITIN CARBOXYL-TERMINAL HYDROLASE ISOZYME L5"/>
    <property type="match status" value="1"/>
</dbReference>
<dbReference type="Proteomes" id="UP000009131">
    <property type="component" value="Unassembled WGS sequence"/>
</dbReference>
<dbReference type="Pfam" id="PF01088">
    <property type="entry name" value="Peptidase_C12"/>
    <property type="match status" value="1"/>
</dbReference>
<comment type="catalytic activity">
    <reaction evidence="1 7 10 11">
        <text>Thiol-dependent hydrolysis of ester, thioester, amide, peptide and isopeptide bonds formed by the C-terminal Gly of ubiquitin (a 76-residue protein attached to proteins as an intracellular targeting signal).</text>
        <dbReference type="EC" id="3.4.19.12"/>
    </reaction>
</comment>
<dbReference type="AlphaFoldDB" id="G7E7V1"/>
<dbReference type="InterPro" id="IPR017390">
    <property type="entry name" value="Ubiquitinyl_hydrolase_UCH37"/>
</dbReference>
<evidence type="ECO:0000256" key="10">
    <source>
        <dbReference type="PROSITE-ProRule" id="PRU01393"/>
    </source>
</evidence>
<accession>G7E7V1</accession>
<evidence type="ECO:0000313" key="14">
    <source>
        <dbReference type="EMBL" id="GAA98911.1"/>
    </source>
</evidence>
<evidence type="ECO:0000256" key="7">
    <source>
        <dbReference type="PIRNR" id="PIRNR038120"/>
    </source>
</evidence>
<keyword evidence="12" id="KW-0175">Coiled coil</keyword>
<keyword evidence="4 7" id="KW-0833">Ubl conjugation pathway</keyword>
<dbReference type="GO" id="GO:0004843">
    <property type="term" value="F:cysteine-type deubiquitinase activity"/>
    <property type="evidence" value="ECO:0007669"/>
    <property type="project" value="UniProtKB-UniRule"/>
</dbReference>
<comment type="similarity">
    <text evidence="2 7 10 11">Belongs to the peptidase C12 family.</text>
</comment>
<dbReference type="eggNOG" id="KOG2778">
    <property type="taxonomic scope" value="Eukaryota"/>
</dbReference>
<dbReference type="Pfam" id="PF18031">
    <property type="entry name" value="UCH_C"/>
    <property type="match status" value="1"/>
</dbReference>
<dbReference type="GO" id="GO:0016579">
    <property type="term" value="P:protein deubiquitination"/>
    <property type="evidence" value="ECO:0007669"/>
    <property type="project" value="InterPro"/>
</dbReference>
<sequence>MSAGWSLTESDPSVFSAILWELGVKGVEVEELYGLDAALLEDLQPQAFIFLFKYLGGERAPARAGRQDTNFRGYFAHQVIENACGTLAILNATMNLNLTQLGPELSNLKDFSSQLDPQTKGEVLTNSEVLRQVHNSFARSDPFQLDEARPATEDDDVYHFIVYLPIDGHLYELDGLQPWPLDHGAVDASRWTDKAKEVIQARIATYPANELHFNLMAICEDRLANLQSRIDALQAVQGSAVDTSRSDASLDLAHLQSQLSDEQAKRQRWAFDNALRRHNHVGLVHALLEQLAKAGQLSAEIEQAKAKANEQRERRRAAQKAS</sequence>
<name>G7E7V1_MIXOS</name>
<organism evidence="14 15">
    <name type="scientific">Mixia osmundae (strain CBS 9802 / IAM 14324 / JCM 22182 / KY 12970)</name>
    <dbReference type="NCBI Taxonomy" id="764103"/>
    <lineage>
        <taxon>Eukaryota</taxon>
        <taxon>Fungi</taxon>
        <taxon>Dikarya</taxon>
        <taxon>Basidiomycota</taxon>
        <taxon>Pucciniomycotina</taxon>
        <taxon>Mixiomycetes</taxon>
        <taxon>Mixiales</taxon>
        <taxon>Mixiaceae</taxon>
        <taxon>Mixia</taxon>
    </lineage>
</organism>
<feature type="domain" description="UCH catalytic" evidence="13">
    <location>
        <begin position="4"/>
        <end position="220"/>
    </location>
</feature>
<dbReference type="PRINTS" id="PR00707">
    <property type="entry name" value="UBCTHYDRLASE"/>
</dbReference>
<evidence type="ECO:0000313" key="15">
    <source>
        <dbReference type="Proteomes" id="UP000009131"/>
    </source>
</evidence>
<feature type="coiled-coil region" evidence="12">
    <location>
        <begin position="287"/>
        <end position="321"/>
    </location>
</feature>
<evidence type="ECO:0000256" key="2">
    <source>
        <dbReference type="ARBA" id="ARBA00009326"/>
    </source>
</evidence>
<dbReference type="OrthoDB" id="1924260at2759"/>
<dbReference type="InterPro" id="IPR038765">
    <property type="entry name" value="Papain-like_cys_pep_sf"/>
</dbReference>
<feature type="site" description="Transition state stabilizer" evidence="10">
    <location>
        <position position="78"/>
    </location>
</feature>
<comment type="caution">
    <text evidence="14">The sequence shown here is derived from an EMBL/GenBank/DDBJ whole genome shotgun (WGS) entry which is preliminary data.</text>
</comment>
<dbReference type="GO" id="GO:0006511">
    <property type="term" value="P:ubiquitin-dependent protein catabolic process"/>
    <property type="evidence" value="ECO:0007669"/>
    <property type="project" value="UniProtKB-UniRule"/>
</dbReference>
<dbReference type="InParanoid" id="G7E7V1"/>
<dbReference type="FunCoup" id="G7E7V1">
    <property type="interactions" value="679"/>
</dbReference>
<dbReference type="InterPro" id="IPR036959">
    <property type="entry name" value="Peptidase_C12_UCH_sf"/>
</dbReference>
<dbReference type="EMBL" id="BABT02000165">
    <property type="protein sequence ID" value="GAA98911.1"/>
    <property type="molecule type" value="Genomic_DNA"/>
</dbReference>
<dbReference type="PANTHER" id="PTHR10589">
    <property type="entry name" value="UBIQUITIN CARBOXYL-TERMINAL HYDROLASE"/>
    <property type="match status" value="1"/>
</dbReference>
<dbReference type="PIRSF" id="PIRSF038120">
    <property type="entry name" value="Ubiquitinyl_hydrolase_UCH37"/>
    <property type="match status" value="1"/>
</dbReference>
<dbReference type="InterPro" id="IPR041507">
    <property type="entry name" value="UCH_C"/>
</dbReference>
<reference evidence="14 15" key="1">
    <citation type="journal article" date="2011" name="J. Gen. Appl. Microbiol.">
        <title>Draft genome sequencing of the enigmatic basidiomycete Mixia osmundae.</title>
        <authorList>
            <person name="Nishida H."/>
            <person name="Nagatsuka Y."/>
            <person name="Sugiyama J."/>
        </authorList>
    </citation>
    <scope>NUCLEOTIDE SEQUENCE [LARGE SCALE GENOMIC DNA]</scope>
    <source>
        <strain evidence="15">CBS 9802 / IAM 14324 / JCM 22182 / KY 12970</strain>
    </source>
</reference>
<evidence type="ECO:0000256" key="8">
    <source>
        <dbReference type="PIRSR" id="PIRSR038120-1"/>
    </source>
</evidence>
<dbReference type="Gene3D" id="1.20.58.860">
    <property type="match status" value="1"/>
</dbReference>
<keyword evidence="6 7" id="KW-0788">Thiol protease</keyword>
<evidence type="ECO:0000259" key="13">
    <source>
        <dbReference type="PROSITE" id="PS52048"/>
    </source>
</evidence>
<keyword evidence="15" id="KW-1185">Reference proteome</keyword>
<evidence type="ECO:0000256" key="6">
    <source>
        <dbReference type="ARBA" id="ARBA00022807"/>
    </source>
</evidence>
<dbReference type="EC" id="3.4.19.12" evidence="7 11"/>